<keyword evidence="3" id="KW-1185">Reference proteome</keyword>
<proteinExistence type="predicted"/>
<dbReference type="AlphaFoldDB" id="A0A512RQQ8"/>
<dbReference type="InterPro" id="IPR038727">
    <property type="entry name" value="NadR/Ttd14_AAA_dom"/>
</dbReference>
<protein>
    <submittedName>
        <fullName evidence="2">ATPase</fullName>
    </submittedName>
</protein>
<feature type="domain" description="NadR/Ttd14 AAA" evidence="1">
    <location>
        <begin position="19"/>
        <end position="177"/>
    </location>
</feature>
<reference evidence="2 3" key="1">
    <citation type="submission" date="2019-07" db="EMBL/GenBank/DDBJ databases">
        <title>Whole genome shotgun sequence of Chitinophaga cymbidii NBRC 109752.</title>
        <authorList>
            <person name="Hosoyama A."/>
            <person name="Uohara A."/>
            <person name="Ohji S."/>
            <person name="Ichikawa N."/>
        </authorList>
    </citation>
    <scope>NUCLEOTIDE SEQUENCE [LARGE SCALE GENOMIC DNA]</scope>
    <source>
        <strain evidence="2 3">NBRC 109752</strain>
    </source>
</reference>
<dbReference type="Proteomes" id="UP000321436">
    <property type="component" value="Unassembled WGS sequence"/>
</dbReference>
<dbReference type="SUPFAM" id="SSF52540">
    <property type="entry name" value="P-loop containing nucleoside triphosphate hydrolases"/>
    <property type="match status" value="1"/>
</dbReference>
<evidence type="ECO:0000313" key="2">
    <source>
        <dbReference type="EMBL" id="GEP98010.1"/>
    </source>
</evidence>
<dbReference type="Pfam" id="PF13521">
    <property type="entry name" value="AAA_28"/>
    <property type="match status" value="1"/>
</dbReference>
<dbReference type="InterPro" id="IPR027417">
    <property type="entry name" value="P-loop_NTPase"/>
</dbReference>
<dbReference type="EMBL" id="BKAU01000005">
    <property type="protein sequence ID" value="GEP98010.1"/>
    <property type="molecule type" value="Genomic_DNA"/>
</dbReference>
<comment type="caution">
    <text evidence="2">The sequence shown here is derived from an EMBL/GenBank/DDBJ whole genome shotgun (WGS) entry which is preliminary data.</text>
</comment>
<sequence length="192" mass="21907">MQFLTLFLTTLFMVHHNFYVITGGPGVGKTTLLHELEKRNYRCMPEAARRIIQEQMAQNGDALPWENKARYAELMLEGSVNLYKQADQGTVTFFDRGIPDVLAYVRLTGLPLTETLTDALTSFRYHPLVFILPPWKEIYATDSERKQTWEEAVATFEVMKEAYTGYGYTIVEVPPMEVGGRADFVLQTAGLR</sequence>
<dbReference type="Gene3D" id="3.40.50.300">
    <property type="entry name" value="P-loop containing nucleotide triphosphate hydrolases"/>
    <property type="match status" value="1"/>
</dbReference>
<accession>A0A512RQQ8</accession>
<name>A0A512RQQ8_9BACT</name>
<gene>
    <name evidence="2" type="ORF">CCY01nite_42700</name>
</gene>
<evidence type="ECO:0000259" key="1">
    <source>
        <dbReference type="Pfam" id="PF13521"/>
    </source>
</evidence>
<organism evidence="2 3">
    <name type="scientific">Chitinophaga cymbidii</name>
    <dbReference type="NCBI Taxonomy" id="1096750"/>
    <lineage>
        <taxon>Bacteria</taxon>
        <taxon>Pseudomonadati</taxon>
        <taxon>Bacteroidota</taxon>
        <taxon>Chitinophagia</taxon>
        <taxon>Chitinophagales</taxon>
        <taxon>Chitinophagaceae</taxon>
        <taxon>Chitinophaga</taxon>
    </lineage>
</organism>
<evidence type="ECO:0000313" key="3">
    <source>
        <dbReference type="Proteomes" id="UP000321436"/>
    </source>
</evidence>